<comment type="similarity">
    <text evidence="1">Belongs to the methyltransferase superfamily. Type-7 methyltransferase family.</text>
</comment>
<gene>
    <name evidence="6" type="ORF">Sangu_1313500</name>
</gene>
<dbReference type="PANTHER" id="PTHR31009">
    <property type="entry name" value="S-ADENOSYL-L-METHIONINE:CARBOXYL METHYLTRANSFERASE FAMILY PROTEIN"/>
    <property type="match status" value="1"/>
</dbReference>
<dbReference type="AlphaFoldDB" id="A0AAW2NNY4"/>
<evidence type="ECO:0000256" key="3">
    <source>
        <dbReference type="ARBA" id="ARBA00022679"/>
    </source>
</evidence>
<comment type="caution">
    <text evidence="6">The sequence shown here is derived from an EMBL/GenBank/DDBJ whole genome shotgun (WGS) entry which is preliminary data.</text>
</comment>
<dbReference type="GO" id="GO:0032259">
    <property type="term" value="P:methylation"/>
    <property type="evidence" value="ECO:0007669"/>
    <property type="project" value="UniProtKB-KW"/>
</dbReference>
<dbReference type="EMBL" id="JACGWK010000007">
    <property type="protein sequence ID" value="KAL0344261.1"/>
    <property type="molecule type" value="Genomic_DNA"/>
</dbReference>
<dbReference type="InterPro" id="IPR005299">
    <property type="entry name" value="MeTrfase_7"/>
</dbReference>
<evidence type="ECO:0000256" key="4">
    <source>
        <dbReference type="ARBA" id="ARBA00022723"/>
    </source>
</evidence>
<name>A0AAW2NNY4_9LAMI</name>
<dbReference type="Pfam" id="PF03492">
    <property type="entry name" value="Methyltransf_7"/>
    <property type="match status" value="1"/>
</dbReference>
<dbReference type="GO" id="GO:0008168">
    <property type="term" value="F:methyltransferase activity"/>
    <property type="evidence" value="ECO:0007669"/>
    <property type="project" value="UniProtKB-KW"/>
</dbReference>
<evidence type="ECO:0000313" key="6">
    <source>
        <dbReference type="EMBL" id="KAL0344261.1"/>
    </source>
</evidence>
<keyword evidence="4" id="KW-0479">Metal-binding</keyword>
<evidence type="ECO:0000256" key="1">
    <source>
        <dbReference type="ARBA" id="ARBA00007967"/>
    </source>
</evidence>
<keyword evidence="2" id="KW-0489">Methyltransferase</keyword>
<dbReference type="SUPFAM" id="SSF53335">
    <property type="entry name" value="S-adenosyl-L-methionine-dependent methyltransferases"/>
    <property type="match status" value="1"/>
</dbReference>
<evidence type="ECO:0000256" key="5">
    <source>
        <dbReference type="ARBA" id="ARBA00022842"/>
    </source>
</evidence>
<protein>
    <submittedName>
        <fullName evidence="6">Jasmonate O-methyltransferase</fullName>
    </submittedName>
</protein>
<reference evidence="6" key="1">
    <citation type="submission" date="2020-06" db="EMBL/GenBank/DDBJ databases">
        <authorList>
            <person name="Li T."/>
            <person name="Hu X."/>
            <person name="Zhang T."/>
            <person name="Song X."/>
            <person name="Zhang H."/>
            <person name="Dai N."/>
            <person name="Sheng W."/>
            <person name="Hou X."/>
            <person name="Wei L."/>
        </authorList>
    </citation>
    <scope>NUCLEOTIDE SEQUENCE</scope>
    <source>
        <strain evidence="6">G01</strain>
        <tissue evidence="6">Leaf</tissue>
    </source>
</reference>
<evidence type="ECO:0000256" key="2">
    <source>
        <dbReference type="ARBA" id="ARBA00022603"/>
    </source>
</evidence>
<reference evidence="6" key="2">
    <citation type="journal article" date="2024" name="Plant">
        <title>Genomic evolution and insights into agronomic trait innovations of Sesamum species.</title>
        <authorList>
            <person name="Miao H."/>
            <person name="Wang L."/>
            <person name="Qu L."/>
            <person name="Liu H."/>
            <person name="Sun Y."/>
            <person name="Le M."/>
            <person name="Wang Q."/>
            <person name="Wei S."/>
            <person name="Zheng Y."/>
            <person name="Lin W."/>
            <person name="Duan Y."/>
            <person name="Cao H."/>
            <person name="Xiong S."/>
            <person name="Wang X."/>
            <person name="Wei L."/>
            <person name="Li C."/>
            <person name="Ma Q."/>
            <person name="Ju M."/>
            <person name="Zhao R."/>
            <person name="Li G."/>
            <person name="Mu C."/>
            <person name="Tian Q."/>
            <person name="Mei H."/>
            <person name="Zhang T."/>
            <person name="Gao T."/>
            <person name="Zhang H."/>
        </authorList>
    </citation>
    <scope>NUCLEOTIDE SEQUENCE</scope>
    <source>
        <strain evidence="6">G01</strain>
    </source>
</reference>
<accession>A0AAW2NNY4</accession>
<dbReference type="InterPro" id="IPR029063">
    <property type="entry name" value="SAM-dependent_MTases_sf"/>
</dbReference>
<dbReference type="Gene3D" id="1.10.1200.270">
    <property type="entry name" value="Methyltransferase, alpha-helical capping domain"/>
    <property type="match status" value="2"/>
</dbReference>
<dbReference type="GO" id="GO:0046872">
    <property type="term" value="F:metal ion binding"/>
    <property type="evidence" value="ECO:0007669"/>
    <property type="project" value="UniProtKB-KW"/>
</dbReference>
<keyword evidence="5" id="KW-0460">Magnesium</keyword>
<keyword evidence="3" id="KW-0808">Transferase</keyword>
<organism evidence="6">
    <name type="scientific">Sesamum angustifolium</name>
    <dbReference type="NCBI Taxonomy" id="2727405"/>
    <lineage>
        <taxon>Eukaryota</taxon>
        <taxon>Viridiplantae</taxon>
        <taxon>Streptophyta</taxon>
        <taxon>Embryophyta</taxon>
        <taxon>Tracheophyta</taxon>
        <taxon>Spermatophyta</taxon>
        <taxon>Magnoliopsida</taxon>
        <taxon>eudicotyledons</taxon>
        <taxon>Gunneridae</taxon>
        <taxon>Pentapetalae</taxon>
        <taxon>asterids</taxon>
        <taxon>lamiids</taxon>
        <taxon>Lamiales</taxon>
        <taxon>Pedaliaceae</taxon>
        <taxon>Sesamum</taxon>
    </lineage>
</organism>
<sequence>MFNSLDLKNVRGQPACFPITTTFTKTFIAMDLEKAFHMKGGLGDNSYANNSSLQVPPGIYDEQGVSINKKSIYISERSPSGVAEAFLRQFQEDWSFFLKSRSEEIVSGGKMVLLLLGRTGPYHVDRNSSIYWEMLYQSLATLVTQKRKSWEGYEMNFYAPSKEELEEEVRKEGSFKVEMIEKFEQGIDIGSGGNRYSSYGQAVAKTVRSIQESMIAHHFGEGVLDKLFHQYAGVADREMAKHGLGSTHIVLLLTRL</sequence>
<proteinExistence type="inferred from homology"/>
<dbReference type="InterPro" id="IPR042086">
    <property type="entry name" value="MeTrfase_capping"/>
</dbReference>